<comment type="subcellular location">
    <subcellularLocation>
        <location evidence="1">Peroxisome</location>
    </subcellularLocation>
</comment>
<dbReference type="Pfam" id="PF00378">
    <property type="entry name" value="ECH_1"/>
    <property type="match status" value="1"/>
</dbReference>
<dbReference type="SUPFAM" id="SSF52096">
    <property type="entry name" value="ClpP/crotonase"/>
    <property type="match status" value="1"/>
</dbReference>
<evidence type="ECO:0000256" key="4">
    <source>
        <dbReference type="RuleBase" id="RU003707"/>
    </source>
</evidence>
<keyword evidence="2" id="KW-0576">Peroxisome</keyword>
<sequence length="274" mass="29364">MDTVDLNSNHHFDSKALHFNIDAGIATITLSRADHGNALNLEMITSFSDAVNEILNTASVRAILLTGAGKNFCVGGDIRAFIEERENLPAYVDSLIVPLNEALLKLANSGIPIVSTLNGAVGGAGIGLALVADFVLAAESMKLRCGYTAIGLSPDAGSSWLLANRIGACKAKQLFMSNATLDAQRCLGLGIVDEVYPDADLMTQTHALLKMLQSGPSKAISRVKRLLDHTFSQRTLENHLAQERHFIVESASEEDVQEGILAFTQKRKATFANS</sequence>
<dbReference type="InterPro" id="IPR018376">
    <property type="entry name" value="Enoyl-CoA_hyd/isom_CS"/>
</dbReference>
<keyword evidence="6" id="KW-1185">Reference proteome</keyword>
<dbReference type="RefSeq" id="WP_200232729.1">
    <property type="nucleotide sequence ID" value="NZ_JAENGP010000001.1"/>
</dbReference>
<dbReference type="EMBL" id="JAENGP010000001">
    <property type="protein sequence ID" value="MBK1779724.1"/>
    <property type="molecule type" value="Genomic_DNA"/>
</dbReference>
<dbReference type="Proteomes" id="UP000635316">
    <property type="component" value="Unassembled WGS sequence"/>
</dbReference>
<proteinExistence type="inferred from homology"/>
<evidence type="ECO:0000256" key="1">
    <source>
        <dbReference type="ARBA" id="ARBA00004275"/>
    </source>
</evidence>
<name>A0ABS1E8N7_9BURK</name>
<organism evidence="5 6">
    <name type="scientific">Advenella mandrilli</name>
    <dbReference type="NCBI Taxonomy" id="2800330"/>
    <lineage>
        <taxon>Bacteria</taxon>
        <taxon>Pseudomonadati</taxon>
        <taxon>Pseudomonadota</taxon>
        <taxon>Betaproteobacteria</taxon>
        <taxon>Burkholderiales</taxon>
        <taxon>Alcaligenaceae</taxon>
    </lineage>
</organism>
<gene>
    <name evidence="5" type="ORF">JHL22_00675</name>
</gene>
<evidence type="ECO:0000313" key="5">
    <source>
        <dbReference type="EMBL" id="MBK1779724.1"/>
    </source>
</evidence>
<dbReference type="InterPro" id="IPR051053">
    <property type="entry name" value="ECH/Chromodomain_protein"/>
</dbReference>
<accession>A0ABS1E8N7</accession>
<dbReference type="CDD" id="cd06558">
    <property type="entry name" value="crotonase-like"/>
    <property type="match status" value="1"/>
</dbReference>
<comment type="caution">
    <text evidence="5">The sequence shown here is derived from an EMBL/GenBank/DDBJ whole genome shotgun (WGS) entry which is preliminary data.</text>
</comment>
<evidence type="ECO:0000256" key="3">
    <source>
        <dbReference type="ARBA" id="ARBA00023235"/>
    </source>
</evidence>
<comment type="similarity">
    <text evidence="4">Belongs to the enoyl-CoA hydratase/isomerase family.</text>
</comment>
<dbReference type="Gene3D" id="3.90.226.10">
    <property type="entry name" value="2-enoyl-CoA Hydratase, Chain A, domain 1"/>
    <property type="match status" value="1"/>
</dbReference>
<dbReference type="InterPro" id="IPR029045">
    <property type="entry name" value="ClpP/crotonase-like_dom_sf"/>
</dbReference>
<dbReference type="InterPro" id="IPR001753">
    <property type="entry name" value="Enoyl-CoA_hydra/iso"/>
</dbReference>
<keyword evidence="3" id="KW-0413">Isomerase</keyword>
<protein>
    <submittedName>
        <fullName evidence="5">Enoyl-CoA hydratase/isomerase family protein</fullName>
    </submittedName>
</protein>
<evidence type="ECO:0000256" key="2">
    <source>
        <dbReference type="ARBA" id="ARBA00023140"/>
    </source>
</evidence>
<dbReference type="PANTHER" id="PTHR43684:SF1">
    <property type="entry name" value="ENOYL-COA DELTA ISOMERASE 2"/>
    <property type="match status" value="1"/>
</dbReference>
<dbReference type="PROSITE" id="PS00166">
    <property type="entry name" value="ENOYL_COA_HYDRATASE"/>
    <property type="match status" value="1"/>
</dbReference>
<dbReference type="PANTHER" id="PTHR43684">
    <property type="match status" value="1"/>
</dbReference>
<evidence type="ECO:0000313" key="6">
    <source>
        <dbReference type="Proteomes" id="UP000635316"/>
    </source>
</evidence>
<reference evidence="5 6" key="1">
    <citation type="submission" date="2020-12" db="EMBL/GenBank/DDBJ databases">
        <authorList>
            <person name="Lu T."/>
            <person name="Wang Q."/>
            <person name="Han X."/>
        </authorList>
    </citation>
    <scope>NUCLEOTIDE SEQUENCE [LARGE SCALE GENOMIC DNA]</scope>
    <source>
        <strain evidence="5 6">WQ 585</strain>
    </source>
</reference>